<sequence>MKKIIILILLIISFFTTQVSALTASVELQKRLNKINSFYATFIQKVISIDGDLINQSKGHLWLKRPNLFNWHIFSPDKYWLISDGTNLWFYNPSIKQVTVTCLSSAITNTPFILIIRNNKEDWKRYQISQNGDNFLLIDKENKGNLKDFSITIEPNGTIQKFIMTEQYGQINFFQLKTHLSSYINDNKFKFIPPNNVSIDNQK</sequence>
<dbReference type="GO" id="GO:0042953">
    <property type="term" value="P:lipoprotein transport"/>
    <property type="evidence" value="ECO:0007669"/>
    <property type="project" value="InterPro"/>
</dbReference>
<evidence type="ECO:0000256" key="3">
    <source>
        <dbReference type="ARBA" id="ARBA00011245"/>
    </source>
</evidence>
<keyword evidence="12" id="KW-1185">Reference proteome</keyword>
<keyword evidence="6" id="KW-0732">Signal</keyword>
<evidence type="ECO:0000256" key="6">
    <source>
        <dbReference type="ARBA" id="ARBA00022729"/>
    </source>
</evidence>
<dbReference type="Proteomes" id="UP000069926">
    <property type="component" value="Chromosome"/>
</dbReference>
<evidence type="ECO:0000256" key="9">
    <source>
        <dbReference type="ARBA" id="ARBA00023186"/>
    </source>
</evidence>
<keyword evidence="8 10" id="KW-0653">Protein transport</keyword>
<dbReference type="AlphaFoldDB" id="A0A109QEB0"/>
<dbReference type="InterPro" id="IPR004564">
    <property type="entry name" value="OM_lipoprot_carrier_LolA-like"/>
</dbReference>
<proteinExistence type="inferred from homology"/>
<protein>
    <recommendedName>
        <fullName evidence="4 10">Outer-membrane lipoprotein carrier protein</fullName>
    </recommendedName>
</protein>
<organism evidence="11 12">
    <name type="scientific">Candidatus Arsenophonus lipoptenae</name>
    <dbReference type="NCBI Taxonomy" id="634113"/>
    <lineage>
        <taxon>Bacteria</taxon>
        <taxon>Pseudomonadati</taxon>
        <taxon>Pseudomonadota</taxon>
        <taxon>Gammaproteobacteria</taxon>
        <taxon>Enterobacterales</taxon>
        <taxon>Morganellaceae</taxon>
        <taxon>Arsenophonus</taxon>
    </lineage>
</organism>
<dbReference type="HAMAP" id="MF_00240">
    <property type="entry name" value="LolA"/>
    <property type="match status" value="1"/>
</dbReference>
<evidence type="ECO:0000256" key="1">
    <source>
        <dbReference type="ARBA" id="ARBA00004418"/>
    </source>
</evidence>
<comment type="subunit">
    <text evidence="3 10">Monomer.</text>
</comment>
<keyword evidence="5 10" id="KW-0813">Transport</keyword>
<comment type="subcellular location">
    <subcellularLocation>
        <location evidence="1 10">Periplasm</location>
    </subcellularLocation>
</comment>
<comment type="function">
    <text evidence="10">Participates in the translocation of lipoproteins from the inner membrane to the outer membrane. Only forms a complex with a lipoprotein if the residue after the N-terminal Cys is not an aspartate (The Asp acts as a targeting signal to indicate that the lipoprotein should stay in the inner membrane).</text>
</comment>
<dbReference type="SUPFAM" id="SSF89392">
    <property type="entry name" value="Prokaryotic lipoproteins and lipoprotein localization factors"/>
    <property type="match status" value="1"/>
</dbReference>
<dbReference type="InterPro" id="IPR018323">
    <property type="entry name" value="OM_lipoprot_carrier_LolA_Pbac"/>
</dbReference>
<dbReference type="InterPro" id="IPR029046">
    <property type="entry name" value="LolA/LolB/LppX"/>
</dbReference>
<dbReference type="NCBIfam" id="TIGR00547">
    <property type="entry name" value="lolA"/>
    <property type="match status" value="1"/>
</dbReference>
<dbReference type="GO" id="GO:0044874">
    <property type="term" value="P:lipoprotein localization to outer membrane"/>
    <property type="evidence" value="ECO:0007669"/>
    <property type="project" value="UniProtKB-UniRule"/>
</dbReference>
<dbReference type="RefSeq" id="WP_066284076.1">
    <property type="nucleotide sequence ID" value="NZ_CP013920.1"/>
</dbReference>
<accession>A0A109QEB0</accession>
<evidence type="ECO:0000256" key="4">
    <source>
        <dbReference type="ARBA" id="ARBA00014035"/>
    </source>
</evidence>
<evidence type="ECO:0000256" key="5">
    <source>
        <dbReference type="ARBA" id="ARBA00022448"/>
    </source>
</evidence>
<dbReference type="EMBL" id="CP013920">
    <property type="protein sequence ID" value="AMA65205.1"/>
    <property type="molecule type" value="Genomic_DNA"/>
</dbReference>
<dbReference type="Gene3D" id="2.50.20.10">
    <property type="entry name" value="Lipoprotein localisation LolA/LolB/LppX"/>
    <property type="match status" value="1"/>
</dbReference>
<comment type="similarity">
    <text evidence="2 10">Belongs to the LolA family.</text>
</comment>
<dbReference type="PANTHER" id="PTHR35869">
    <property type="entry name" value="OUTER-MEMBRANE LIPOPROTEIN CARRIER PROTEIN"/>
    <property type="match status" value="1"/>
</dbReference>
<dbReference type="OrthoDB" id="9787361at2"/>
<evidence type="ECO:0000313" key="11">
    <source>
        <dbReference type="EMBL" id="AMA65205.1"/>
    </source>
</evidence>
<keyword evidence="11" id="KW-0449">Lipoprotein</keyword>
<evidence type="ECO:0000256" key="8">
    <source>
        <dbReference type="ARBA" id="ARBA00022927"/>
    </source>
</evidence>
<evidence type="ECO:0000313" key="12">
    <source>
        <dbReference type="Proteomes" id="UP000069926"/>
    </source>
</evidence>
<dbReference type="PANTHER" id="PTHR35869:SF1">
    <property type="entry name" value="OUTER-MEMBRANE LIPOPROTEIN CARRIER PROTEIN"/>
    <property type="match status" value="1"/>
</dbReference>
<dbReference type="KEGG" id="asy:AUT07_00657"/>
<gene>
    <name evidence="10 11" type="primary">lolA</name>
    <name evidence="11" type="ORF">AUT07_00657</name>
</gene>
<dbReference type="PATRIC" id="fig|634113.3.peg.618"/>
<evidence type="ECO:0000256" key="7">
    <source>
        <dbReference type="ARBA" id="ARBA00022764"/>
    </source>
</evidence>
<dbReference type="CDD" id="cd16325">
    <property type="entry name" value="LolA"/>
    <property type="match status" value="1"/>
</dbReference>
<evidence type="ECO:0000256" key="2">
    <source>
        <dbReference type="ARBA" id="ARBA00007615"/>
    </source>
</evidence>
<evidence type="ECO:0000256" key="10">
    <source>
        <dbReference type="HAMAP-Rule" id="MF_00240"/>
    </source>
</evidence>
<dbReference type="STRING" id="634113.AUT07_00657"/>
<keyword evidence="7 10" id="KW-0574">Periplasm</keyword>
<reference evidence="11 12" key="1">
    <citation type="submission" date="2016-01" db="EMBL/GenBank/DDBJ databases">
        <title>Genome sequence of Ca. Arsenophonus lipopteni, the exclusive symbiont of a blood sucking fly Lipoptena cervi (Diptera: Hippoboscidae).</title>
        <authorList>
            <person name="Novakova E."/>
            <person name="Hypsa V."/>
            <person name="Nguyen P."/>
            <person name="Husnik F."/>
            <person name="Darby A.C."/>
        </authorList>
    </citation>
    <scope>NUCLEOTIDE SEQUENCE [LARGE SCALE GENOMIC DNA]</scope>
    <source>
        <strain evidence="11 12">CB</strain>
    </source>
</reference>
<dbReference type="Pfam" id="PF03548">
    <property type="entry name" value="LolA"/>
    <property type="match status" value="1"/>
</dbReference>
<dbReference type="GO" id="GO:0030288">
    <property type="term" value="C:outer membrane-bounded periplasmic space"/>
    <property type="evidence" value="ECO:0007669"/>
    <property type="project" value="TreeGrafter"/>
</dbReference>
<keyword evidence="9 10" id="KW-0143">Chaperone</keyword>
<name>A0A109QEB0_9GAMM</name>